<dbReference type="Gene3D" id="3.10.105.10">
    <property type="entry name" value="Dipeptide-binding Protein, Domain 3"/>
    <property type="match status" value="1"/>
</dbReference>
<keyword evidence="7" id="KW-1185">Reference proteome</keyword>
<evidence type="ECO:0000256" key="4">
    <source>
        <dbReference type="SAM" id="SignalP"/>
    </source>
</evidence>
<dbReference type="EMBL" id="JAAOIV010000003">
    <property type="protein sequence ID" value="NHN55087.1"/>
    <property type="molecule type" value="Genomic_DNA"/>
</dbReference>
<evidence type="ECO:0000256" key="2">
    <source>
        <dbReference type="ARBA" id="ARBA00022448"/>
    </source>
</evidence>
<dbReference type="AlphaFoldDB" id="A0A967AZ60"/>
<dbReference type="RefSeq" id="WP_166194039.1">
    <property type="nucleotide sequence ID" value="NZ_JAAOIV010000003.1"/>
</dbReference>
<evidence type="ECO:0000313" key="7">
    <source>
        <dbReference type="Proteomes" id="UP000744769"/>
    </source>
</evidence>
<dbReference type="GO" id="GO:1904680">
    <property type="term" value="F:peptide transmembrane transporter activity"/>
    <property type="evidence" value="ECO:0007669"/>
    <property type="project" value="TreeGrafter"/>
</dbReference>
<feature type="domain" description="Solute-binding protein family 5" evidence="5">
    <location>
        <begin position="88"/>
        <end position="474"/>
    </location>
</feature>
<comment type="similarity">
    <text evidence="1">Belongs to the bacterial solute-binding protein 5 family.</text>
</comment>
<evidence type="ECO:0000256" key="3">
    <source>
        <dbReference type="ARBA" id="ARBA00022729"/>
    </source>
</evidence>
<dbReference type="GO" id="GO:0042597">
    <property type="term" value="C:periplasmic space"/>
    <property type="evidence" value="ECO:0007669"/>
    <property type="project" value="UniProtKB-ARBA"/>
</dbReference>
<organism evidence="6 7">
    <name type="scientific">Metallococcus carri</name>
    <dbReference type="NCBI Taxonomy" id="1656884"/>
    <lineage>
        <taxon>Bacteria</taxon>
        <taxon>Bacillati</taxon>
        <taxon>Actinomycetota</taxon>
        <taxon>Actinomycetes</taxon>
        <taxon>Micrococcales</taxon>
        <taxon>Dermacoccaceae</taxon>
        <taxon>Metallococcus</taxon>
    </lineage>
</organism>
<evidence type="ECO:0000313" key="6">
    <source>
        <dbReference type="EMBL" id="NHN55087.1"/>
    </source>
</evidence>
<feature type="signal peptide" evidence="4">
    <location>
        <begin position="1"/>
        <end position="24"/>
    </location>
</feature>
<dbReference type="InterPro" id="IPR000914">
    <property type="entry name" value="SBP_5_dom"/>
</dbReference>
<feature type="chain" id="PRO_5037444518" evidence="4">
    <location>
        <begin position="25"/>
        <end position="556"/>
    </location>
</feature>
<proteinExistence type="inferred from homology"/>
<dbReference type="InterPro" id="IPR039424">
    <property type="entry name" value="SBP_5"/>
</dbReference>
<evidence type="ECO:0000259" key="5">
    <source>
        <dbReference type="Pfam" id="PF00496"/>
    </source>
</evidence>
<dbReference type="CDD" id="cd08493">
    <property type="entry name" value="PBP2_DppA_like"/>
    <property type="match status" value="1"/>
</dbReference>
<dbReference type="PANTHER" id="PTHR30290">
    <property type="entry name" value="PERIPLASMIC BINDING COMPONENT OF ABC TRANSPORTER"/>
    <property type="match status" value="1"/>
</dbReference>
<dbReference type="PIRSF" id="PIRSF002741">
    <property type="entry name" value="MppA"/>
    <property type="match status" value="1"/>
</dbReference>
<name>A0A967AZ60_9MICO</name>
<dbReference type="SUPFAM" id="SSF53850">
    <property type="entry name" value="Periplasmic binding protein-like II"/>
    <property type="match status" value="1"/>
</dbReference>
<gene>
    <name evidence="6" type="ORF">G9U51_04705</name>
</gene>
<dbReference type="PROSITE" id="PS51257">
    <property type="entry name" value="PROKAR_LIPOPROTEIN"/>
    <property type="match status" value="1"/>
</dbReference>
<evidence type="ECO:0000256" key="1">
    <source>
        <dbReference type="ARBA" id="ARBA00005695"/>
    </source>
</evidence>
<comment type="caution">
    <text evidence="6">The sequence shown here is derived from an EMBL/GenBank/DDBJ whole genome shotgun (WGS) entry which is preliminary data.</text>
</comment>
<dbReference type="Gene3D" id="3.40.190.10">
    <property type="entry name" value="Periplasmic binding protein-like II"/>
    <property type="match status" value="1"/>
</dbReference>
<dbReference type="Gene3D" id="3.90.76.10">
    <property type="entry name" value="Dipeptide-binding Protein, Domain 1"/>
    <property type="match status" value="1"/>
</dbReference>
<dbReference type="Proteomes" id="UP000744769">
    <property type="component" value="Unassembled WGS sequence"/>
</dbReference>
<dbReference type="GO" id="GO:0043190">
    <property type="term" value="C:ATP-binding cassette (ABC) transporter complex"/>
    <property type="evidence" value="ECO:0007669"/>
    <property type="project" value="InterPro"/>
</dbReference>
<dbReference type="GO" id="GO:0015833">
    <property type="term" value="P:peptide transport"/>
    <property type="evidence" value="ECO:0007669"/>
    <property type="project" value="TreeGrafter"/>
</dbReference>
<protein>
    <submittedName>
        <fullName evidence="6">ABC transporter substrate-binding protein</fullName>
    </submittedName>
</protein>
<keyword evidence="2" id="KW-0813">Transport</keyword>
<dbReference type="PANTHER" id="PTHR30290:SF9">
    <property type="entry name" value="OLIGOPEPTIDE-BINDING PROTEIN APPA"/>
    <property type="match status" value="1"/>
</dbReference>
<keyword evidence="3 4" id="KW-0732">Signal</keyword>
<reference evidence="6" key="1">
    <citation type="submission" date="2020-03" db="EMBL/GenBank/DDBJ databases">
        <title>Draft sequencing of Calidifontibacter sp. DB0510.</title>
        <authorList>
            <person name="Kim D.-U."/>
        </authorList>
    </citation>
    <scope>NUCLEOTIDE SEQUENCE</scope>
    <source>
        <strain evidence="6">DB0510</strain>
    </source>
</reference>
<dbReference type="Pfam" id="PF00496">
    <property type="entry name" value="SBP_bac_5"/>
    <property type="match status" value="1"/>
</dbReference>
<accession>A0A967AZ60</accession>
<dbReference type="InterPro" id="IPR030678">
    <property type="entry name" value="Peptide/Ni-bd"/>
</dbReference>
<sequence length="556" mass="59714">MTVSRKAAAVVVFSAAALSLSACAKSDRGSGTSGSGGAGGNSDATLTFAAAGAPSTFDPFYASDGETFRITRQLFEGLVSFKPGTADLAPGLATSWNSSKDGKTWTFKLRTGVKFSDGTPFNAAAVCKNFERMDNQNDAGQSAAEYWATNMIGFKKSKDDLFQGCTAKGDAEVELKLLRATSKFPALLGLSSFSMQSPTAMDKYKANNISAQGEGFAYSEYAKSRPTGTGPFTFSSYDVANKTVTLVRNDNYWGDKAKVKKLVFQIIPDATQRKQALLAGQIDGYDLPAPVDWDSLKKAGMNLEVRPAFNILYLGLNAKKNPALKDLKVRQALYYAINREQLVKSQLPDGASVATQFYPKTVDGYSDGVTKYNYDPNKAKDLLKQAGQSNLTIDFWYPSEVSRPYMPDPQAIFQAIKGDWEKVGVKVKPVTKPWAGGYITGTQGGAAPAYLMGWTGDYNTPDNFLGSFFGSTKGQMDTGAYPWGTTLASDLAKDDSIVDPTQRTAAYKKLNEQIMSQWLPGLPISSSPPAVVFGKGVSGVVASPLTAEDFSTAVKK</sequence>